<dbReference type="SUPFAM" id="SSF52151">
    <property type="entry name" value="FabD/lysophospholipase-like"/>
    <property type="match status" value="1"/>
</dbReference>
<protein>
    <recommendedName>
        <fullName evidence="5">PNPLA domain-containing protein</fullName>
    </recommendedName>
</protein>
<sequence length="285" mass="32560">MNNSTSAAPTYFKPYYHAGKSQSYIDGTLQRNNPIQTLKEERRLLWKDKSPPDIILSVGTGIQADTEGTTKLVNKRHKIAKKLVPKGLIGKIAIGLDMIQSTLDCDRQWNEFMSFTKWDCDISSVCHCLNIGLAKQPPNLDDVAAMPSLKDEVEMYLCPEETRYLDKRYVSAHEHITVVARQLTAALFYFEEDRASTKEKCTDYLRCHLSAAMMSQFENLVNAGPSFHVQTCSSLLADTISPVFDLKVFSAKITFNRPESDQWIIEIYMHHWQSWEQISRLSNLQ</sequence>
<dbReference type="PROSITE" id="PS51635">
    <property type="entry name" value="PNPLA"/>
    <property type="match status" value="1"/>
</dbReference>
<organism evidence="6 7">
    <name type="scientific">Trichoglossum hirsutum</name>
    <dbReference type="NCBI Taxonomy" id="265104"/>
    <lineage>
        <taxon>Eukaryota</taxon>
        <taxon>Fungi</taxon>
        <taxon>Dikarya</taxon>
        <taxon>Ascomycota</taxon>
        <taxon>Pezizomycotina</taxon>
        <taxon>Geoglossomycetes</taxon>
        <taxon>Geoglossales</taxon>
        <taxon>Geoglossaceae</taxon>
        <taxon>Trichoglossum</taxon>
    </lineage>
</organism>
<comment type="caution">
    <text evidence="4">Lacks conserved residue(s) required for the propagation of feature annotation.</text>
</comment>
<name>A0A9P8L970_9PEZI</name>
<dbReference type="GO" id="GO:0019369">
    <property type="term" value="P:arachidonate metabolic process"/>
    <property type="evidence" value="ECO:0007669"/>
    <property type="project" value="TreeGrafter"/>
</dbReference>
<dbReference type="PANTHER" id="PTHR24185:SF1">
    <property type="entry name" value="CALCIUM-INDEPENDENT PHOSPHOLIPASE A2-GAMMA"/>
    <property type="match status" value="1"/>
</dbReference>
<evidence type="ECO:0000256" key="4">
    <source>
        <dbReference type="PROSITE-ProRule" id="PRU01161"/>
    </source>
</evidence>
<evidence type="ECO:0000259" key="5">
    <source>
        <dbReference type="PROSITE" id="PS51635"/>
    </source>
</evidence>
<comment type="caution">
    <text evidence="6">The sequence shown here is derived from an EMBL/GenBank/DDBJ whole genome shotgun (WGS) entry which is preliminary data.</text>
</comment>
<dbReference type="GO" id="GO:0016020">
    <property type="term" value="C:membrane"/>
    <property type="evidence" value="ECO:0007669"/>
    <property type="project" value="TreeGrafter"/>
</dbReference>
<evidence type="ECO:0000256" key="2">
    <source>
        <dbReference type="ARBA" id="ARBA00022963"/>
    </source>
</evidence>
<dbReference type="InterPro" id="IPR016035">
    <property type="entry name" value="Acyl_Trfase/lysoPLipase"/>
</dbReference>
<dbReference type="AlphaFoldDB" id="A0A9P8L970"/>
<dbReference type="Gene3D" id="3.40.1090.10">
    <property type="entry name" value="Cytosolic phospholipase A2 catalytic domain"/>
    <property type="match status" value="1"/>
</dbReference>
<keyword evidence="7" id="KW-1185">Reference proteome</keyword>
<keyword evidence="1" id="KW-0378">Hydrolase</keyword>
<dbReference type="GO" id="GO:0047499">
    <property type="term" value="F:calcium-independent phospholipase A2 activity"/>
    <property type="evidence" value="ECO:0007669"/>
    <property type="project" value="TreeGrafter"/>
</dbReference>
<dbReference type="PANTHER" id="PTHR24185">
    <property type="entry name" value="CALCIUM-INDEPENDENT PHOSPHOLIPASE A2-GAMMA"/>
    <property type="match status" value="1"/>
</dbReference>
<keyword evidence="2" id="KW-0442">Lipid degradation</keyword>
<evidence type="ECO:0000256" key="3">
    <source>
        <dbReference type="ARBA" id="ARBA00023098"/>
    </source>
</evidence>
<dbReference type="EMBL" id="JAGHQM010001002">
    <property type="protein sequence ID" value="KAH0556819.1"/>
    <property type="molecule type" value="Genomic_DNA"/>
</dbReference>
<keyword evidence="3" id="KW-0443">Lipid metabolism</keyword>
<feature type="domain" description="PNPLA" evidence="5">
    <location>
        <begin position="1"/>
        <end position="39"/>
    </location>
</feature>
<dbReference type="InterPro" id="IPR002641">
    <property type="entry name" value="PNPLA_dom"/>
</dbReference>
<evidence type="ECO:0000313" key="7">
    <source>
        <dbReference type="Proteomes" id="UP000750711"/>
    </source>
</evidence>
<proteinExistence type="predicted"/>
<accession>A0A9P8L970</accession>
<dbReference type="Proteomes" id="UP000750711">
    <property type="component" value="Unassembled WGS sequence"/>
</dbReference>
<dbReference type="GO" id="GO:0046486">
    <property type="term" value="P:glycerolipid metabolic process"/>
    <property type="evidence" value="ECO:0007669"/>
    <property type="project" value="UniProtKB-ARBA"/>
</dbReference>
<gene>
    <name evidence="6" type="ORF">GP486_005391</name>
</gene>
<dbReference type="GO" id="GO:0016042">
    <property type="term" value="P:lipid catabolic process"/>
    <property type="evidence" value="ECO:0007669"/>
    <property type="project" value="UniProtKB-KW"/>
</dbReference>
<reference evidence="6" key="1">
    <citation type="submission" date="2021-03" db="EMBL/GenBank/DDBJ databases">
        <title>Comparative genomics and phylogenomic investigation of the class Geoglossomycetes provide insights into ecological specialization and systematics.</title>
        <authorList>
            <person name="Melie T."/>
            <person name="Pirro S."/>
            <person name="Miller A.N."/>
            <person name="Quandt A."/>
        </authorList>
    </citation>
    <scope>NUCLEOTIDE SEQUENCE</scope>
    <source>
        <strain evidence="6">CAQ_001_2017</strain>
    </source>
</reference>
<evidence type="ECO:0000313" key="6">
    <source>
        <dbReference type="EMBL" id="KAH0556819.1"/>
    </source>
</evidence>
<evidence type="ECO:0000256" key="1">
    <source>
        <dbReference type="ARBA" id="ARBA00022801"/>
    </source>
</evidence>